<dbReference type="GO" id="GO:0048046">
    <property type="term" value="C:apoplast"/>
    <property type="evidence" value="ECO:0007669"/>
    <property type="project" value="UniProtKB-SubCell"/>
</dbReference>
<dbReference type="Pfam" id="PF01419">
    <property type="entry name" value="Jacalin"/>
    <property type="match status" value="1"/>
</dbReference>
<evidence type="ECO:0000313" key="7">
    <source>
        <dbReference type="EMBL" id="KAF8700239.1"/>
    </source>
</evidence>
<dbReference type="PANTHER" id="PTHR46506">
    <property type="entry name" value="OS05G0143600 PROTEIN"/>
    <property type="match status" value="1"/>
</dbReference>
<gene>
    <name evidence="7" type="ORF">HU200_034619</name>
</gene>
<dbReference type="CDD" id="cd09612">
    <property type="entry name" value="Jacalin"/>
    <property type="match status" value="1"/>
</dbReference>
<comment type="subunit">
    <text evidence="2 5">Homodimer.</text>
</comment>
<evidence type="ECO:0000259" key="6">
    <source>
        <dbReference type="PROSITE" id="PS51752"/>
    </source>
</evidence>
<comment type="caution">
    <text evidence="7">The sequence shown here is derived from an EMBL/GenBank/DDBJ whole genome shotgun (WGS) entry which is preliminary data.</text>
</comment>
<dbReference type="InterPro" id="IPR004265">
    <property type="entry name" value="Dirigent"/>
</dbReference>
<dbReference type="SUPFAM" id="SSF51101">
    <property type="entry name" value="Mannose-binding lectins"/>
    <property type="match status" value="1"/>
</dbReference>
<dbReference type="GO" id="GO:0030246">
    <property type="term" value="F:carbohydrate binding"/>
    <property type="evidence" value="ECO:0007669"/>
    <property type="project" value="UniProtKB-KW"/>
</dbReference>
<dbReference type="InterPro" id="IPR044859">
    <property type="entry name" value="Allene_oxi_cyc_Dirigent"/>
</dbReference>
<evidence type="ECO:0000256" key="2">
    <source>
        <dbReference type="ARBA" id="ARBA00011738"/>
    </source>
</evidence>
<keyword evidence="5" id="KW-0052">Apoplast</keyword>
<keyword evidence="8" id="KW-1185">Reference proteome</keyword>
<protein>
    <recommendedName>
        <fullName evidence="5">Dirigent protein</fullName>
    </recommendedName>
</protein>
<dbReference type="PROSITE" id="PS51752">
    <property type="entry name" value="JACALIN_LECTIN"/>
    <property type="match status" value="1"/>
</dbReference>
<dbReference type="InterPro" id="IPR036404">
    <property type="entry name" value="Jacalin-like_lectin_dom_sf"/>
</dbReference>
<reference evidence="7" key="1">
    <citation type="submission" date="2020-07" db="EMBL/GenBank/DDBJ databases">
        <title>Genome sequence and genetic diversity analysis of an under-domesticated orphan crop, white fonio (Digitaria exilis).</title>
        <authorList>
            <person name="Bennetzen J.L."/>
            <person name="Chen S."/>
            <person name="Ma X."/>
            <person name="Wang X."/>
            <person name="Yssel A.E.J."/>
            <person name="Chaluvadi S.R."/>
            <person name="Johnson M."/>
            <person name="Gangashetty P."/>
            <person name="Hamidou F."/>
            <person name="Sanogo M.D."/>
            <person name="Zwaenepoel A."/>
            <person name="Wallace J."/>
            <person name="Van De Peer Y."/>
            <person name="Van Deynze A."/>
        </authorList>
    </citation>
    <scope>NUCLEOTIDE SEQUENCE</scope>
    <source>
        <tissue evidence="7">Leaves</tissue>
    </source>
</reference>
<organism evidence="7 8">
    <name type="scientific">Digitaria exilis</name>
    <dbReference type="NCBI Taxonomy" id="1010633"/>
    <lineage>
        <taxon>Eukaryota</taxon>
        <taxon>Viridiplantae</taxon>
        <taxon>Streptophyta</taxon>
        <taxon>Embryophyta</taxon>
        <taxon>Tracheophyta</taxon>
        <taxon>Spermatophyta</taxon>
        <taxon>Magnoliopsida</taxon>
        <taxon>Liliopsida</taxon>
        <taxon>Poales</taxon>
        <taxon>Poaceae</taxon>
        <taxon>PACMAD clade</taxon>
        <taxon>Panicoideae</taxon>
        <taxon>Panicodae</taxon>
        <taxon>Paniceae</taxon>
        <taxon>Anthephorinae</taxon>
        <taxon>Digitaria</taxon>
    </lineage>
</organism>
<comment type="similarity">
    <text evidence="1 5">Belongs to the plant dirigent protein family.</text>
</comment>
<comment type="function">
    <text evidence="5">Dirigent proteins impart stereoselectivity on the phenoxy radical-coupling reaction, yielding optically active lignans from two molecules of coniferyl alcohol in the biosynthesis of lignans, flavonolignans, and alkaloids and thus plays a central role in plant secondary metabolism.</text>
</comment>
<keyword evidence="3 5" id="KW-0964">Secreted</keyword>
<dbReference type="Gene3D" id="2.40.480.10">
    <property type="entry name" value="Allene oxide cyclase-like"/>
    <property type="match status" value="1"/>
</dbReference>
<keyword evidence="4" id="KW-0430">Lectin</keyword>
<dbReference type="GO" id="GO:0009699">
    <property type="term" value="P:phenylpropanoid biosynthetic process"/>
    <property type="evidence" value="ECO:0007669"/>
    <property type="project" value="UniProtKB-ARBA"/>
</dbReference>
<evidence type="ECO:0000313" key="8">
    <source>
        <dbReference type="Proteomes" id="UP000636709"/>
    </source>
</evidence>
<comment type="subcellular location">
    <subcellularLocation>
        <location evidence="5">Secreted</location>
        <location evidence="5">Extracellular space</location>
        <location evidence="5">Apoplast</location>
    </subcellularLocation>
</comment>
<dbReference type="Proteomes" id="UP000636709">
    <property type="component" value="Unassembled WGS sequence"/>
</dbReference>
<evidence type="ECO:0000256" key="5">
    <source>
        <dbReference type="RuleBase" id="RU363099"/>
    </source>
</evidence>
<dbReference type="InterPro" id="IPR033734">
    <property type="entry name" value="Jacalin-like_lectin_dom_plant"/>
</dbReference>
<evidence type="ECO:0000256" key="1">
    <source>
        <dbReference type="ARBA" id="ARBA00010746"/>
    </source>
</evidence>
<dbReference type="AlphaFoldDB" id="A0A835BJW5"/>
<dbReference type="SMART" id="SM00915">
    <property type="entry name" value="Jacalin"/>
    <property type="match status" value="1"/>
</dbReference>
<dbReference type="Gene3D" id="2.100.10.30">
    <property type="entry name" value="Jacalin-like lectin domain"/>
    <property type="match status" value="1"/>
</dbReference>
<dbReference type="InterPro" id="IPR001229">
    <property type="entry name" value="Jacalin-like_lectin_dom"/>
</dbReference>
<evidence type="ECO:0000256" key="3">
    <source>
        <dbReference type="ARBA" id="ARBA00022525"/>
    </source>
</evidence>
<dbReference type="EMBL" id="JACEFO010001828">
    <property type="protein sequence ID" value="KAF8700239.1"/>
    <property type="molecule type" value="Genomic_DNA"/>
</dbReference>
<proteinExistence type="inferred from homology"/>
<name>A0A835BJW5_9POAL</name>
<evidence type="ECO:0000256" key="4">
    <source>
        <dbReference type="ARBA" id="ARBA00022734"/>
    </source>
</evidence>
<sequence>MANPSYYQTAPPVNSQVQRQEHVFHLYAHQKYGNNEHSILLPMPGLPNHLGCTNVIDWDICDDAPADTRANVVARLQGVLISAAKSGEEMWYSSANLVFTDQRFKGSTLSVQGPLGPPNHGDKGDWAVVGGTGEFVYAQGICSYKRTQDTSGGGIINELHIRVACITFPKPVQVQKIGPPCGGNGGNAYEIQDGELPQHLESLSIYAKDFIQSIAFSYTDQTGQKRTVGPWGGDDGKSKYPPIQFGPSETIKVIYGSTGNYDGVHTVVASLTIVTNVTTYGPYGKQSGGNTPFHIAPPNNQSIVGFYGRVGDVVDQIGVYVTPN</sequence>
<feature type="domain" description="Jacalin-type lectin" evidence="6">
    <location>
        <begin position="174"/>
        <end position="323"/>
    </location>
</feature>
<dbReference type="Pfam" id="PF03018">
    <property type="entry name" value="Dirigent"/>
    <property type="match status" value="1"/>
</dbReference>
<dbReference type="OrthoDB" id="598743at2759"/>
<accession>A0A835BJW5</accession>